<evidence type="ECO:0000313" key="3">
    <source>
        <dbReference type="Proteomes" id="UP000290289"/>
    </source>
</evidence>
<dbReference type="EMBL" id="RDQH01000341">
    <property type="protein sequence ID" value="RXH72688.1"/>
    <property type="molecule type" value="Genomic_DNA"/>
</dbReference>
<dbReference type="Proteomes" id="UP000290289">
    <property type="component" value="Chromosome 15"/>
</dbReference>
<feature type="region of interest" description="Disordered" evidence="1">
    <location>
        <begin position="1"/>
        <end position="23"/>
    </location>
</feature>
<keyword evidence="3" id="KW-1185">Reference proteome</keyword>
<comment type="caution">
    <text evidence="2">The sequence shown here is derived from an EMBL/GenBank/DDBJ whole genome shotgun (WGS) entry which is preliminary data.</text>
</comment>
<dbReference type="PANTHER" id="PTHR33108:SF51">
    <property type="entry name" value="DUF1677 FAMILY PROTEIN (DUF1677)"/>
    <property type="match status" value="1"/>
</dbReference>
<reference evidence="2 3" key="1">
    <citation type="submission" date="2018-10" db="EMBL/GenBank/DDBJ databases">
        <title>A high-quality apple genome assembly.</title>
        <authorList>
            <person name="Hu J."/>
        </authorList>
    </citation>
    <scope>NUCLEOTIDE SEQUENCE [LARGE SCALE GENOMIC DNA]</scope>
    <source>
        <strain evidence="3">cv. HFTH1</strain>
        <tissue evidence="2">Young leaf</tissue>
    </source>
</reference>
<sequence length="339" mass="38068">MPPNRENQMGSYSKANTVHKPPMLSMGSLQRTISDISAELSSSSSKEAIDDGIHLPTISEVEDAKCECCGMSEECTNEYIDRVRSQFSGKLICGLCAEAVKEEMDKNGGKREEAVNEHMSACEKFNRLGRAYPVLYQAEAIKEIFKKSSTVRAKSISPRDKSLISLFHVHACVRVNMHAYIQPQTEQRLRKAFSDVSVEINKYKNELEFSSNDFMLATIDEVKQAECECCGLKEECTQGYINEVEGSFSGKWVCGLCSVAVKDNMTRAPNGTPMQEVVSSHRDFCQKYKSTRLNPQLSLTSALRDIAKRSSESRNLNNNMPMLGRRNSCGPRIDFKQYM</sequence>
<dbReference type="PANTHER" id="PTHR33108">
    <property type="entry name" value="OS01G0745000 PROTEIN"/>
    <property type="match status" value="1"/>
</dbReference>
<proteinExistence type="predicted"/>
<accession>A0A498HMG1</accession>
<gene>
    <name evidence="2" type="ORF">DVH24_012372</name>
</gene>
<dbReference type="InterPro" id="IPR012876">
    <property type="entry name" value="DUF1677_pln"/>
</dbReference>
<evidence type="ECO:0008006" key="4">
    <source>
        <dbReference type="Google" id="ProtNLM"/>
    </source>
</evidence>
<organism evidence="2 3">
    <name type="scientific">Malus domestica</name>
    <name type="common">Apple</name>
    <name type="synonym">Pyrus malus</name>
    <dbReference type="NCBI Taxonomy" id="3750"/>
    <lineage>
        <taxon>Eukaryota</taxon>
        <taxon>Viridiplantae</taxon>
        <taxon>Streptophyta</taxon>
        <taxon>Embryophyta</taxon>
        <taxon>Tracheophyta</taxon>
        <taxon>Spermatophyta</taxon>
        <taxon>Magnoliopsida</taxon>
        <taxon>eudicotyledons</taxon>
        <taxon>Gunneridae</taxon>
        <taxon>Pentapetalae</taxon>
        <taxon>rosids</taxon>
        <taxon>fabids</taxon>
        <taxon>Rosales</taxon>
        <taxon>Rosaceae</taxon>
        <taxon>Amygdaloideae</taxon>
        <taxon>Maleae</taxon>
        <taxon>Malus</taxon>
    </lineage>
</organism>
<evidence type="ECO:0000256" key="1">
    <source>
        <dbReference type="SAM" id="MobiDB-lite"/>
    </source>
</evidence>
<dbReference type="AlphaFoldDB" id="A0A498HMG1"/>
<evidence type="ECO:0000313" key="2">
    <source>
        <dbReference type="EMBL" id="RXH72688.1"/>
    </source>
</evidence>
<protein>
    <recommendedName>
        <fullName evidence="4">DUF1677 domain-containing protein</fullName>
    </recommendedName>
</protein>
<feature type="compositionally biased region" description="Polar residues" evidence="1">
    <location>
        <begin position="1"/>
        <end position="16"/>
    </location>
</feature>
<name>A0A498HMG1_MALDO</name>
<dbReference type="Pfam" id="PF07911">
    <property type="entry name" value="DUF1677"/>
    <property type="match status" value="2"/>
</dbReference>